<evidence type="ECO:0000256" key="2">
    <source>
        <dbReference type="ARBA" id="ARBA00001946"/>
    </source>
</evidence>
<dbReference type="SUPFAM" id="SSF51717">
    <property type="entry name" value="Dihydropteroate synthetase-like"/>
    <property type="match status" value="1"/>
</dbReference>
<dbReference type="GO" id="GO:0004156">
    <property type="term" value="F:dihydropteroate synthase activity"/>
    <property type="evidence" value="ECO:0007669"/>
    <property type="project" value="UniProtKB-EC"/>
</dbReference>
<keyword evidence="8 12" id="KW-0479">Metal-binding</keyword>
<evidence type="ECO:0000256" key="11">
    <source>
        <dbReference type="ARBA" id="ARBA00030193"/>
    </source>
</evidence>
<evidence type="ECO:0000256" key="8">
    <source>
        <dbReference type="ARBA" id="ARBA00022723"/>
    </source>
</evidence>
<name>D5END5_CORAD</name>
<dbReference type="Gene3D" id="3.20.20.20">
    <property type="entry name" value="Dihydropteroate synthase-like"/>
    <property type="match status" value="1"/>
</dbReference>
<organism evidence="14 15">
    <name type="scientific">Coraliomargarita akajimensis (strain DSM 45221 / IAM 15411 / JCM 23193 / KCTC 12865 / 04OKA010-24)</name>
    <dbReference type="NCBI Taxonomy" id="583355"/>
    <lineage>
        <taxon>Bacteria</taxon>
        <taxon>Pseudomonadati</taxon>
        <taxon>Verrucomicrobiota</taxon>
        <taxon>Opitutia</taxon>
        <taxon>Puniceicoccales</taxon>
        <taxon>Coraliomargaritaceae</taxon>
        <taxon>Coraliomargarita</taxon>
    </lineage>
</organism>
<evidence type="ECO:0000256" key="7">
    <source>
        <dbReference type="ARBA" id="ARBA00022679"/>
    </source>
</evidence>
<dbReference type="UniPathway" id="UPA00077">
    <property type="reaction ID" value="UER00156"/>
</dbReference>
<sequence length="276" mass="29905">MFGNYYTARRELALGQRSYIVGILNLTPDSFSDGGDFLDHTVASEHFHAMVNAGAELIDIGGESTRPGHAPISVEEEIRRTVPFIEHIRSKTDALISIDTSKAEVASAAVAAGADIVNDVWGAQRDCAMAAAIAESGASCILMHNRAVEESGGADVIDAIRGFLEVSVERVCAAGVRDDAIMLDPGLGFGKTYEENWEVMRRLSEIREMGFPVLLGASRKSMLAKLLNLQDPKARLSGTLATTAWAIQAGVDFIRVHDVQENRECADVIDHCFRNE</sequence>
<comment type="similarity">
    <text evidence="4 12">Belongs to the DHPS family.</text>
</comment>
<dbReference type="PROSITE" id="PS00792">
    <property type="entry name" value="DHPS_1"/>
    <property type="match status" value="1"/>
</dbReference>
<dbReference type="eggNOG" id="COG0294">
    <property type="taxonomic scope" value="Bacteria"/>
</dbReference>
<evidence type="ECO:0000259" key="13">
    <source>
        <dbReference type="PROSITE" id="PS50972"/>
    </source>
</evidence>
<evidence type="ECO:0000313" key="15">
    <source>
        <dbReference type="Proteomes" id="UP000000925"/>
    </source>
</evidence>
<dbReference type="CDD" id="cd00739">
    <property type="entry name" value="DHPS"/>
    <property type="match status" value="1"/>
</dbReference>
<dbReference type="FunFam" id="3.20.20.20:FF:000006">
    <property type="entry name" value="Dihydropteroate synthase"/>
    <property type="match status" value="1"/>
</dbReference>
<dbReference type="Pfam" id="PF00809">
    <property type="entry name" value="Pterin_bind"/>
    <property type="match status" value="1"/>
</dbReference>
<dbReference type="NCBIfam" id="TIGR01496">
    <property type="entry name" value="DHPS"/>
    <property type="match status" value="1"/>
</dbReference>
<reference evidence="14 15" key="1">
    <citation type="journal article" date="2010" name="Stand. Genomic Sci.">
        <title>Complete genome sequence of Coraliomargarita akajimensis type strain (04OKA010-24).</title>
        <authorList>
            <person name="Mavromatis K."/>
            <person name="Abt B."/>
            <person name="Brambilla E."/>
            <person name="Lapidus A."/>
            <person name="Copeland A."/>
            <person name="Deshpande S."/>
            <person name="Nolan M."/>
            <person name="Lucas S."/>
            <person name="Tice H."/>
            <person name="Cheng J.F."/>
            <person name="Han C."/>
            <person name="Detter J.C."/>
            <person name="Woyke T."/>
            <person name="Goodwin L."/>
            <person name="Pitluck S."/>
            <person name="Held B."/>
            <person name="Brettin T."/>
            <person name="Tapia R."/>
            <person name="Ivanova N."/>
            <person name="Mikhailova N."/>
            <person name="Pati A."/>
            <person name="Liolios K."/>
            <person name="Chen A."/>
            <person name="Palaniappan K."/>
            <person name="Land M."/>
            <person name="Hauser L."/>
            <person name="Chang Y.J."/>
            <person name="Jeffries C.D."/>
            <person name="Rohde M."/>
            <person name="Goker M."/>
            <person name="Bristow J."/>
            <person name="Eisen J.A."/>
            <person name="Markowitz V."/>
            <person name="Hugenholtz P."/>
            <person name="Klenk H.P."/>
            <person name="Kyrpides N.C."/>
        </authorList>
    </citation>
    <scope>NUCLEOTIDE SEQUENCE [LARGE SCALE GENOMIC DNA]</scope>
    <source>
        <strain evidence="15">DSM 45221 / IAM 15411 / JCM 23193 / KCTC 12865</strain>
    </source>
</reference>
<keyword evidence="9 12" id="KW-0460">Magnesium</keyword>
<dbReference type="RefSeq" id="WP_013044133.1">
    <property type="nucleotide sequence ID" value="NC_014008.1"/>
</dbReference>
<feature type="domain" description="Pterin-binding" evidence="13">
    <location>
        <begin position="18"/>
        <end position="267"/>
    </location>
</feature>
<dbReference type="OrthoDB" id="9811744at2"/>
<comment type="pathway">
    <text evidence="3 12">Cofactor biosynthesis; tetrahydrofolate biosynthesis; 7,8-dihydrofolate from 2-amino-4-hydroxy-6-hydroxymethyl-7,8-dihydropteridine diphosphate and 4-aminobenzoate: step 1/2.</text>
</comment>
<dbReference type="GO" id="GO:0046872">
    <property type="term" value="F:metal ion binding"/>
    <property type="evidence" value="ECO:0007669"/>
    <property type="project" value="UniProtKB-KW"/>
</dbReference>
<dbReference type="PROSITE" id="PS00793">
    <property type="entry name" value="DHPS_2"/>
    <property type="match status" value="1"/>
</dbReference>
<proteinExistence type="inferred from homology"/>
<dbReference type="InterPro" id="IPR011005">
    <property type="entry name" value="Dihydropteroate_synth-like_sf"/>
</dbReference>
<comment type="catalytic activity">
    <reaction evidence="1">
        <text>(7,8-dihydropterin-6-yl)methyl diphosphate + 4-aminobenzoate = 7,8-dihydropteroate + diphosphate</text>
        <dbReference type="Rhea" id="RHEA:19949"/>
        <dbReference type="ChEBI" id="CHEBI:17836"/>
        <dbReference type="ChEBI" id="CHEBI:17839"/>
        <dbReference type="ChEBI" id="CHEBI:33019"/>
        <dbReference type="ChEBI" id="CHEBI:72950"/>
        <dbReference type="EC" id="2.5.1.15"/>
    </reaction>
</comment>
<comment type="cofactor">
    <cofactor evidence="2 12">
        <name>Mg(2+)</name>
        <dbReference type="ChEBI" id="CHEBI:18420"/>
    </cofactor>
</comment>
<evidence type="ECO:0000256" key="10">
    <source>
        <dbReference type="ARBA" id="ARBA00022909"/>
    </source>
</evidence>
<keyword evidence="7 12" id="KW-0808">Transferase</keyword>
<dbReference type="Proteomes" id="UP000000925">
    <property type="component" value="Chromosome"/>
</dbReference>
<evidence type="ECO:0000256" key="9">
    <source>
        <dbReference type="ARBA" id="ARBA00022842"/>
    </source>
</evidence>
<evidence type="ECO:0000256" key="1">
    <source>
        <dbReference type="ARBA" id="ARBA00000012"/>
    </source>
</evidence>
<dbReference type="InterPro" id="IPR006390">
    <property type="entry name" value="DHP_synth_dom"/>
</dbReference>
<gene>
    <name evidence="14" type="ordered locus">Caka_2395</name>
</gene>
<evidence type="ECO:0000256" key="5">
    <source>
        <dbReference type="ARBA" id="ARBA00012458"/>
    </source>
</evidence>
<dbReference type="PANTHER" id="PTHR20941">
    <property type="entry name" value="FOLATE SYNTHESIS PROTEINS"/>
    <property type="match status" value="1"/>
</dbReference>
<dbReference type="GO" id="GO:0046656">
    <property type="term" value="P:folic acid biosynthetic process"/>
    <property type="evidence" value="ECO:0007669"/>
    <property type="project" value="UniProtKB-KW"/>
</dbReference>
<dbReference type="STRING" id="583355.Caka_2395"/>
<dbReference type="GO" id="GO:0005829">
    <property type="term" value="C:cytosol"/>
    <property type="evidence" value="ECO:0007669"/>
    <property type="project" value="TreeGrafter"/>
</dbReference>
<dbReference type="HOGENOM" id="CLU_008023_0_2_0"/>
<dbReference type="EC" id="2.5.1.15" evidence="5 12"/>
<keyword evidence="15" id="KW-1185">Reference proteome</keyword>
<evidence type="ECO:0000256" key="12">
    <source>
        <dbReference type="RuleBase" id="RU361205"/>
    </source>
</evidence>
<evidence type="ECO:0000256" key="6">
    <source>
        <dbReference type="ARBA" id="ARBA00016919"/>
    </source>
</evidence>
<dbReference type="AlphaFoldDB" id="D5END5"/>
<dbReference type="EMBL" id="CP001998">
    <property type="protein sequence ID" value="ADE55411.1"/>
    <property type="molecule type" value="Genomic_DNA"/>
</dbReference>
<accession>D5END5</accession>
<dbReference type="InterPro" id="IPR045031">
    <property type="entry name" value="DHP_synth-like"/>
</dbReference>
<comment type="function">
    <text evidence="12">Catalyzes the condensation of para-aminobenzoate (pABA) with 6-hydroxymethyl-7,8-dihydropterin diphosphate (DHPt-PP) to form 7,8-dihydropteroate (H2Pte), the immediate precursor of folate derivatives.</text>
</comment>
<protein>
    <recommendedName>
        <fullName evidence="6 12">Dihydropteroate synthase</fullName>
        <shortName evidence="12">DHPS</shortName>
        <ecNumber evidence="5 12">2.5.1.15</ecNumber>
    </recommendedName>
    <alternativeName>
        <fullName evidence="11 12">Dihydropteroate pyrophosphorylase</fullName>
    </alternativeName>
</protein>
<evidence type="ECO:0000256" key="3">
    <source>
        <dbReference type="ARBA" id="ARBA00004763"/>
    </source>
</evidence>
<evidence type="ECO:0000256" key="4">
    <source>
        <dbReference type="ARBA" id="ARBA00009503"/>
    </source>
</evidence>
<dbReference type="KEGG" id="caa:Caka_2395"/>
<dbReference type="InterPro" id="IPR000489">
    <property type="entry name" value="Pterin-binding_dom"/>
</dbReference>
<dbReference type="PROSITE" id="PS50972">
    <property type="entry name" value="PTERIN_BINDING"/>
    <property type="match status" value="1"/>
</dbReference>
<keyword evidence="10 12" id="KW-0289">Folate biosynthesis</keyword>
<evidence type="ECO:0000313" key="14">
    <source>
        <dbReference type="EMBL" id="ADE55411.1"/>
    </source>
</evidence>
<dbReference type="PANTHER" id="PTHR20941:SF1">
    <property type="entry name" value="FOLIC ACID SYNTHESIS PROTEIN FOL1"/>
    <property type="match status" value="1"/>
</dbReference>
<dbReference type="GO" id="GO:0046654">
    <property type="term" value="P:tetrahydrofolate biosynthetic process"/>
    <property type="evidence" value="ECO:0007669"/>
    <property type="project" value="UniProtKB-UniPathway"/>
</dbReference>